<evidence type="ECO:0000259" key="2">
    <source>
        <dbReference type="Pfam" id="PF00176"/>
    </source>
</evidence>
<dbReference type="Proteomes" id="UP000243073">
    <property type="component" value="Unassembled WGS sequence"/>
</dbReference>
<dbReference type="InterPro" id="IPR000330">
    <property type="entry name" value="SNF2_N"/>
</dbReference>
<dbReference type="PANTHER" id="PTHR45629">
    <property type="entry name" value="SNF2/RAD54 FAMILY MEMBER"/>
    <property type="match status" value="1"/>
</dbReference>
<keyword evidence="1" id="KW-0378">Hydrolase</keyword>
<dbReference type="GO" id="GO:0005524">
    <property type="term" value="F:ATP binding"/>
    <property type="evidence" value="ECO:0007669"/>
    <property type="project" value="InterPro"/>
</dbReference>
<dbReference type="RefSeq" id="WP_071472116.1">
    <property type="nucleotide sequence ID" value="NZ_MDKE01000011.1"/>
</dbReference>
<protein>
    <recommendedName>
        <fullName evidence="2">SNF2 N-terminal domain-containing protein</fullName>
    </recommendedName>
</protein>
<comment type="caution">
    <text evidence="3">The sequence shown here is derived from an EMBL/GenBank/DDBJ whole genome shotgun (WGS) entry which is preliminary data.</text>
</comment>
<name>A0A1J4QIN4_9GAMM</name>
<dbReference type="InterPro" id="IPR027417">
    <property type="entry name" value="P-loop_NTPase"/>
</dbReference>
<dbReference type="PANTHER" id="PTHR45629:SF7">
    <property type="entry name" value="DNA EXCISION REPAIR PROTEIN ERCC-6-RELATED"/>
    <property type="match status" value="1"/>
</dbReference>
<dbReference type="InterPro" id="IPR050496">
    <property type="entry name" value="SNF2_RAD54_helicase_repair"/>
</dbReference>
<dbReference type="Gene3D" id="3.40.50.10810">
    <property type="entry name" value="Tandem AAA-ATPase domain"/>
    <property type="match status" value="1"/>
</dbReference>
<reference evidence="3 4" key="1">
    <citation type="submission" date="2016-07" db="EMBL/GenBank/DDBJ databases">
        <title>Draft Genome Sequence of Oceanisphaera psychrotolerans, isolated from coastal sediment samples.</title>
        <authorList>
            <person name="Zhuo S."/>
            <person name="Ruan Z."/>
        </authorList>
    </citation>
    <scope>NUCLEOTIDE SEQUENCE [LARGE SCALE GENOMIC DNA]</scope>
    <source>
        <strain evidence="3 4">LAM-WHM-ZC</strain>
    </source>
</reference>
<dbReference type="AlphaFoldDB" id="A0A1J4QIN4"/>
<proteinExistence type="predicted"/>
<accession>A0A1J4QIN4</accession>
<keyword evidence="1" id="KW-0347">Helicase</keyword>
<evidence type="ECO:0000313" key="3">
    <source>
        <dbReference type="EMBL" id="OIN12341.1"/>
    </source>
</evidence>
<keyword evidence="1" id="KW-0547">Nucleotide-binding</keyword>
<keyword evidence="4" id="KW-1185">Reference proteome</keyword>
<sequence>MMRYSAHQQAWLAHWLTLEGKAEDSMAQTMAGAKVDMNPHQIEAAMFALASPLSSGVILADEVGLGKTIEASLVLAQKWAERRRKLLLIVPATLRKQWSQELEEKFSLPSVILEAKSFNEAKKSRAY</sequence>
<organism evidence="3 4">
    <name type="scientific">Oceanisphaera psychrotolerans</name>
    <dbReference type="NCBI Taxonomy" id="1414654"/>
    <lineage>
        <taxon>Bacteria</taxon>
        <taxon>Pseudomonadati</taxon>
        <taxon>Pseudomonadota</taxon>
        <taxon>Gammaproteobacteria</taxon>
        <taxon>Aeromonadales</taxon>
        <taxon>Aeromonadaceae</taxon>
        <taxon>Oceanisphaera</taxon>
    </lineage>
</organism>
<gene>
    <name evidence="3" type="ORF">BFR47_01225</name>
</gene>
<dbReference type="InterPro" id="IPR038718">
    <property type="entry name" value="SNF2-like_sf"/>
</dbReference>
<feature type="domain" description="SNF2 N-terminal" evidence="2">
    <location>
        <begin position="40"/>
        <end position="113"/>
    </location>
</feature>
<dbReference type="SUPFAM" id="SSF52540">
    <property type="entry name" value="P-loop containing nucleoside triphosphate hydrolases"/>
    <property type="match status" value="1"/>
</dbReference>
<keyword evidence="1" id="KW-0067">ATP-binding</keyword>
<evidence type="ECO:0000313" key="4">
    <source>
        <dbReference type="Proteomes" id="UP000243073"/>
    </source>
</evidence>
<dbReference type="EMBL" id="MDKE01000011">
    <property type="protein sequence ID" value="OIN12341.1"/>
    <property type="molecule type" value="Genomic_DNA"/>
</dbReference>
<dbReference type="Pfam" id="PF00176">
    <property type="entry name" value="SNF2-rel_dom"/>
    <property type="match status" value="1"/>
</dbReference>
<dbReference type="STRING" id="1414654.BFR47_01225"/>
<evidence type="ECO:0000256" key="1">
    <source>
        <dbReference type="ARBA" id="ARBA00022806"/>
    </source>
</evidence>